<dbReference type="EMBL" id="JAJEWP010000001">
    <property type="protein sequence ID" value="MCC2615991.1"/>
    <property type="molecule type" value="Genomic_DNA"/>
</dbReference>
<keyword evidence="2" id="KW-1185">Reference proteome</keyword>
<comment type="caution">
    <text evidence="1">The sequence shown here is derived from an EMBL/GenBank/DDBJ whole genome shotgun (WGS) entry which is preliminary data.</text>
</comment>
<evidence type="ECO:0008006" key="3">
    <source>
        <dbReference type="Google" id="ProtNLM"/>
    </source>
</evidence>
<accession>A0ABS8G9U6</accession>
<name>A0ABS8G9U6_9ALTE</name>
<reference evidence="1 2" key="1">
    <citation type="submission" date="2021-10" db="EMBL/GenBank/DDBJ databases">
        <title>Draft genome of Aestuariibacter halophilus JC2043.</title>
        <authorList>
            <person name="Emsley S.A."/>
            <person name="Pfannmuller K.M."/>
            <person name="Ushijima B."/>
            <person name="Saw J.H."/>
            <person name="Videau P."/>
        </authorList>
    </citation>
    <scope>NUCLEOTIDE SEQUENCE [LARGE SCALE GENOMIC DNA]</scope>
    <source>
        <strain evidence="1 2">JC2043</strain>
    </source>
</reference>
<sequence>MNEHQQGKMAWMDLTVDDADGVSAFYTQVLGWQVENVGMGDYNDYAMKLPGSDSPVAGVCHARGTNQDVVTVFRGG</sequence>
<evidence type="ECO:0000313" key="1">
    <source>
        <dbReference type="EMBL" id="MCC2615991.1"/>
    </source>
</evidence>
<dbReference type="InterPro" id="IPR029068">
    <property type="entry name" value="Glyas_Bleomycin-R_OHBP_Dase"/>
</dbReference>
<evidence type="ECO:0000313" key="2">
    <source>
        <dbReference type="Proteomes" id="UP001520878"/>
    </source>
</evidence>
<gene>
    <name evidence="1" type="ORF">LJ739_07035</name>
</gene>
<proteinExistence type="predicted"/>
<dbReference type="RefSeq" id="WP_229158499.1">
    <property type="nucleotide sequence ID" value="NZ_JAJEWP010000001.1"/>
</dbReference>
<organism evidence="1 2">
    <name type="scientific">Fluctibacter halophilus</name>
    <dbReference type="NCBI Taxonomy" id="226011"/>
    <lineage>
        <taxon>Bacteria</taxon>
        <taxon>Pseudomonadati</taxon>
        <taxon>Pseudomonadota</taxon>
        <taxon>Gammaproteobacteria</taxon>
        <taxon>Alteromonadales</taxon>
        <taxon>Alteromonadaceae</taxon>
        <taxon>Fluctibacter</taxon>
    </lineage>
</organism>
<protein>
    <recommendedName>
        <fullName evidence="3">VOC domain-containing protein</fullName>
    </recommendedName>
</protein>
<dbReference type="Gene3D" id="3.10.180.10">
    <property type="entry name" value="2,3-Dihydroxybiphenyl 1,2-Dioxygenase, domain 1"/>
    <property type="match status" value="1"/>
</dbReference>
<dbReference type="Proteomes" id="UP001520878">
    <property type="component" value="Unassembled WGS sequence"/>
</dbReference>
<dbReference type="SUPFAM" id="SSF54593">
    <property type="entry name" value="Glyoxalase/Bleomycin resistance protein/Dihydroxybiphenyl dioxygenase"/>
    <property type="match status" value="1"/>
</dbReference>